<feature type="compositionally biased region" description="Basic residues" evidence="1">
    <location>
        <begin position="1"/>
        <end position="23"/>
    </location>
</feature>
<evidence type="ECO:0000313" key="3">
    <source>
        <dbReference type="Proteomes" id="UP001497453"/>
    </source>
</evidence>
<organism evidence="2 3">
    <name type="scientific">Somion occarium</name>
    <dbReference type="NCBI Taxonomy" id="3059160"/>
    <lineage>
        <taxon>Eukaryota</taxon>
        <taxon>Fungi</taxon>
        <taxon>Dikarya</taxon>
        <taxon>Basidiomycota</taxon>
        <taxon>Agaricomycotina</taxon>
        <taxon>Agaricomycetes</taxon>
        <taxon>Polyporales</taxon>
        <taxon>Cerrenaceae</taxon>
        <taxon>Somion</taxon>
    </lineage>
</organism>
<dbReference type="EMBL" id="OZ037953">
    <property type="protein sequence ID" value="CAL1697899.1"/>
    <property type="molecule type" value="Genomic_DNA"/>
</dbReference>
<protein>
    <submittedName>
        <fullName evidence="2">Uncharacterized protein</fullName>
    </submittedName>
</protein>
<sequence>MPGPRNAKKQKKLQSKKEKKSKTARQVSSPPLSAHSLPVSSSVECQRHEQLAFVESVAPSLHISTPSHPLTPPCLIYTQARTPEPLYHDFHDDDYYDVNATDDEYYSYGYSLPKEPFIQDPGNGPRVKDINAFLASSFATPPSLDDPLCAEFAQEDLIDMLCNVLPEETALILWYNKSRLNARICPACQRLYRLGDILPEHIPTGEDESPPGTQPMSQSLYREQSISGICSPMCFILAAFHYPAAISSTFGRMAEELSDETWALLDSPSSRPTNDMGLGMLLKMTRCHDLGLGQLLFPELASEDDESPSECGSDCWSYTDNSLEEEEQRGRKLTRD</sequence>
<feature type="region of interest" description="Disordered" evidence="1">
    <location>
        <begin position="301"/>
        <end position="336"/>
    </location>
</feature>
<feature type="region of interest" description="Disordered" evidence="1">
    <location>
        <begin position="1"/>
        <end position="41"/>
    </location>
</feature>
<reference evidence="3" key="1">
    <citation type="submission" date="2024-04" db="EMBL/GenBank/DDBJ databases">
        <authorList>
            <person name="Shaw F."/>
            <person name="Minotto A."/>
        </authorList>
    </citation>
    <scope>NUCLEOTIDE SEQUENCE [LARGE SCALE GENOMIC DNA]</scope>
</reference>
<dbReference type="Proteomes" id="UP001497453">
    <property type="component" value="Chromosome 10"/>
</dbReference>
<gene>
    <name evidence="2" type="ORF">GFSPODELE1_LOCUS1902</name>
</gene>
<accession>A0ABP1CTN5</accession>
<proteinExistence type="predicted"/>
<keyword evidence="3" id="KW-1185">Reference proteome</keyword>
<evidence type="ECO:0000256" key="1">
    <source>
        <dbReference type="SAM" id="MobiDB-lite"/>
    </source>
</evidence>
<name>A0ABP1CTN5_9APHY</name>
<evidence type="ECO:0000313" key="2">
    <source>
        <dbReference type="EMBL" id="CAL1697899.1"/>
    </source>
</evidence>